<dbReference type="EMBL" id="CP021056">
    <property type="protein sequence ID" value="QXE24187.1"/>
    <property type="molecule type" value="Genomic_DNA"/>
</dbReference>
<dbReference type="GO" id="GO:0000160">
    <property type="term" value="P:phosphorelay signal transduction system"/>
    <property type="evidence" value="ECO:0007669"/>
    <property type="project" value="InterPro"/>
</dbReference>
<dbReference type="InterPro" id="IPR050595">
    <property type="entry name" value="Bact_response_regulator"/>
</dbReference>
<dbReference type="PANTHER" id="PTHR44591:SF22">
    <property type="entry name" value="CHEY SUBFAMILY"/>
    <property type="match status" value="1"/>
</dbReference>
<dbReference type="RefSeq" id="WP_190607393.1">
    <property type="nucleotide sequence ID" value="NZ_CP021056.1"/>
</dbReference>
<dbReference type="CDD" id="cd17552">
    <property type="entry name" value="REC_RR468-like"/>
    <property type="match status" value="1"/>
</dbReference>
<evidence type="ECO:0000313" key="5">
    <source>
        <dbReference type="Proteomes" id="UP000683511"/>
    </source>
</evidence>
<gene>
    <name evidence="4" type="ORF">B6N60_02891</name>
</gene>
<evidence type="ECO:0000256" key="2">
    <source>
        <dbReference type="PROSITE-ProRule" id="PRU00169"/>
    </source>
</evidence>
<dbReference type="KEGG" id="rsin:B6N60_02891"/>
<protein>
    <submittedName>
        <fullName evidence="4">Response regulator receiver domain protein (CheY)</fullName>
    </submittedName>
</protein>
<organism evidence="4 5">
    <name type="scientific">Richelia sinica FACHB-800</name>
    <dbReference type="NCBI Taxonomy" id="1357546"/>
    <lineage>
        <taxon>Bacteria</taxon>
        <taxon>Bacillati</taxon>
        <taxon>Cyanobacteriota</taxon>
        <taxon>Cyanophyceae</taxon>
        <taxon>Nostocales</taxon>
        <taxon>Nostocaceae</taxon>
        <taxon>Richelia</taxon>
    </lineage>
</organism>
<evidence type="ECO:0000259" key="3">
    <source>
        <dbReference type="PROSITE" id="PS50110"/>
    </source>
</evidence>
<accession>A0A975T8M6</accession>
<dbReference type="Gene3D" id="3.40.50.2300">
    <property type="match status" value="1"/>
</dbReference>
<dbReference type="InterPro" id="IPR011006">
    <property type="entry name" value="CheY-like_superfamily"/>
</dbReference>
<dbReference type="Pfam" id="PF00072">
    <property type="entry name" value="Response_reg"/>
    <property type="match status" value="1"/>
</dbReference>
<evidence type="ECO:0000256" key="1">
    <source>
        <dbReference type="ARBA" id="ARBA00022553"/>
    </source>
</evidence>
<dbReference type="SUPFAM" id="SSF52172">
    <property type="entry name" value="CheY-like"/>
    <property type="match status" value="1"/>
</dbReference>
<proteinExistence type="predicted"/>
<dbReference type="PROSITE" id="PS50110">
    <property type="entry name" value="RESPONSE_REGULATORY"/>
    <property type="match status" value="1"/>
</dbReference>
<dbReference type="Proteomes" id="UP000683511">
    <property type="component" value="Chromosome"/>
</dbReference>
<dbReference type="AlphaFoldDB" id="A0A975T8M6"/>
<feature type="modified residue" description="4-aspartylphosphate" evidence="2">
    <location>
        <position position="55"/>
    </location>
</feature>
<dbReference type="InterPro" id="IPR001789">
    <property type="entry name" value="Sig_transdc_resp-reg_receiver"/>
</dbReference>
<keyword evidence="5" id="KW-1185">Reference proteome</keyword>
<dbReference type="PANTHER" id="PTHR44591">
    <property type="entry name" value="STRESS RESPONSE REGULATOR PROTEIN 1"/>
    <property type="match status" value="1"/>
</dbReference>
<feature type="domain" description="Response regulatory" evidence="3">
    <location>
        <begin position="5"/>
        <end position="122"/>
    </location>
</feature>
<reference evidence="4" key="1">
    <citation type="submission" date="2017-04" db="EMBL/GenBank/DDBJ databases">
        <title>Genome deletions in a multicellular cyanobacterial endosymbiont for morphological adaptation in marine diatoms.</title>
        <authorList>
            <person name="Wang Y."/>
            <person name="Gao H."/>
            <person name="Li R."/>
            <person name="Xu X."/>
        </authorList>
    </citation>
    <scope>NUCLEOTIDE SEQUENCE</scope>
    <source>
        <strain evidence="4">FACHB 800</strain>
    </source>
</reference>
<dbReference type="SMART" id="SM00448">
    <property type="entry name" value="REC"/>
    <property type="match status" value="1"/>
</dbReference>
<evidence type="ECO:0000313" key="4">
    <source>
        <dbReference type="EMBL" id="QXE24187.1"/>
    </source>
</evidence>
<keyword evidence="1 2" id="KW-0597">Phosphoprotein</keyword>
<sequence length="128" mass="14132">MNKKRILVVDNEQYIQEVAKICLETVAGWEVITASSGKEGIVQAETHQPDAILLDVMMPDMDGITAFEHLQANPATKEIPVILLTAKIQATDRRRYAQLGMKKAIAKPFQPLELAGQVASALGWTFEN</sequence>
<name>A0A975T8M6_9NOST</name>